<name>A0A3D9L1A7_MARFU</name>
<gene>
    <name evidence="1" type="ORF">C7460_11468</name>
</gene>
<organism evidence="1 2">
    <name type="scientific">Marinoscillum furvescens DSM 4134</name>
    <dbReference type="NCBI Taxonomy" id="1122208"/>
    <lineage>
        <taxon>Bacteria</taxon>
        <taxon>Pseudomonadati</taxon>
        <taxon>Bacteroidota</taxon>
        <taxon>Cytophagia</taxon>
        <taxon>Cytophagales</taxon>
        <taxon>Reichenbachiellaceae</taxon>
        <taxon>Marinoscillum</taxon>
    </lineage>
</organism>
<dbReference type="AlphaFoldDB" id="A0A3D9L1A7"/>
<dbReference type="Proteomes" id="UP000256779">
    <property type="component" value="Unassembled WGS sequence"/>
</dbReference>
<accession>A0A3D9L1A7</accession>
<evidence type="ECO:0000313" key="1">
    <source>
        <dbReference type="EMBL" id="RED96610.1"/>
    </source>
</evidence>
<reference evidence="1 2" key="1">
    <citation type="submission" date="2018-07" db="EMBL/GenBank/DDBJ databases">
        <title>Genomic Encyclopedia of Type Strains, Phase IV (KMG-IV): sequencing the most valuable type-strain genomes for metagenomic binning, comparative biology and taxonomic classification.</title>
        <authorList>
            <person name="Goeker M."/>
        </authorList>
    </citation>
    <scope>NUCLEOTIDE SEQUENCE [LARGE SCALE GENOMIC DNA]</scope>
    <source>
        <strain evidence="1 2">DSM 4134</strain>
    </source>
</reference>
<keyword evidence="2" id="KW-1185">Reference proteome</keyword>
<proteinExistence type="predicted"/>
<protein>
    <submittedName>
        <fullName evidence="1">Uncharacterized protein</fullName>
    </submittedName>
</protein>
<sequence length="44" mass="5085">MQVVSHGSEESYTQQARLDKARKDVVNAKKHQFYLGNWGILTHL</sequence>
<comment type="caution">
    <text evidence="1">The sequence shown here is derived from an EMBL/GenBank/DDBJ whole genome shotgun (WGS) entry which is preliminary data.</text>
</comment>
<evidence type="ECO:0000313" key="2">
    <source>
        <dbReference type="Proteomes" id="UP000256779"/>
    </source>
</evidence>
<dbReference type="EMBL" id="QREG01000014">
    <property type="protein sequence ID" value="RED96610.1"/>
    <property type="molecule type" value="Genomic_DNA"/>
</dbReference>